<dbReference type="GO" id="GO:0019216">
    <property type="term" value="P:regulation of lipid metabolic process"/>
    <property type="evidence" value="ECO:0007669"/>
    <property type="project" value="TreeGrafter"/>
</dbReference>
<evidence type="ECO:0000256" key="1">
    <source>
        <dbReference type="ARBA" id="ARBA00007584"/>
    </source>
</evidence>
<keyword evidence="6" id="KW-1185">Reference proteome</keyword>
<dbReference type="EMBL" id="JH711574">
    <property type="protein sequence ID" value="EIW85823.1"/>
    <property type="molecule type" value="Genomic_DNA"/>
</dbReference>
<dbReference type="PANTHER" id="PTHR12499">
    <property type="entry name" value="OPTIC ATROPHY 3 PROTEIN OPA3"/>
    <property type="match status" value="1"/>
</dbReference>
<evidence type="ECO:0000256" key="3">
    <source>
        <dbReference type="SAM" id="Coils"/>
    </source>
</evidence>
<reference evidence="6" key="1">
    <citation type="journal article" date="2012" name="Science">
        <title>The Paleozoic origin of enzymatic lignin decomposition reconstructed from 31 fungal genomes.</title>
        <authorList>
            <person name="Floudas D."/>
            <person name="Binder M."/>
            <person name="Riley R."/>
            <person name="Barry K."/>
            <person name="Blanchette R.A."/>
            <person name="Henrissat B."/>
            <person name="Martinez A.T."/>
            <person name="Otillar R."/>
            <person name="Spatafora J.W."/>
            <person name="Yadav J.S."/>
            <person name="Aerts A."/>
            <person name="Benoit I."/>
            <person name="Boyd A."/>
            <person name="Carlson A."/>
            <person name="Copeland A."/>
            <person name="Coutinho P.M."/>
            <person name="de Vries R.P."/>
            <person name="Ferreira P."/>
            <person name="Findley K."/>
            <person name="Foster B."/>
            <person name="Gaskell J."/>
            <person name="Glotzer D."/>
            <person name="Gorecki P."/>
            <person name="Heitman J."/>
            <person name="Hesse C."/>
            <person name="Hori C."/>
            <person name="Igarashi K."/>
            <person name="Jurgens J.A."/>
            <person name="Kallen N."/>
            <person name="Kersten P."/>
            <person name="Kohler A."/>
            <person name="Kuees U."/>
            <person name="Kumar T.K.A."/>
            <person name="Kuo A."/>
            <person name="LaButti K."/>
            <person name="Larrondo L.F."/>
            <person name="Lindquist E."/>
            <person name="Ling A."/>
            <person name="Lombard V."/>
            <person name="Lucas S."/>
            <person name="Lundell T."/>
            <person name="Martin R."/>
            <person name="McLaughlin D.J."/>
            <person name="Morgenstern I."/>
            <person name="Morin E."/>
            <person name="Murat C."/>
            <person name="Nagy L.G."/>
            <person name="Nolan M."/>
            <person name="Ohm R.A."/>
            <person name="Patyshakuliyeva A."/>
            <person name="Rokas A."/>
            <person name="Ruiz-Duenas F.J."/>
            <person name="Sabat G."/>
            <person name="Salamov A."/>
            <person name="Samejima M."/>
            <person name="Schmutz J."/>
            <person name="Slot J.C."/>
            <person name="St John F."/>
            <person name="Stenlid J."/>
            <person name="Sun H."/>
            <person name="Sun S."/>
            <person name="Syed K."/>
            <person name="Tsang A."/>
            <person name="Wiebenga A."/>
            <person name="Young D."/>
            <person name="Pisabarro A."/>
            <person name="Eastwood D.C."/>
            <person name="Martin F."/>
            <person name="Cullen D."/>
            <person name="Grigoriev I.V."/>
            <person name="Hibbett D.S."/>
        </authorList>
    </citation>
    <scope>NUCLEOTIDE SEQUENCE [LARGE SCALE GENOMIC DNA]</scope>
    <source>
        <strain evidence="6">RWD-64-598 SS2</strain>
    </source>
</reference>
<dbReference type="OMA" id="WAEFEGT"/>
<dbReference type="InterPro" id="IPR010754">
    <property type="entry name" value="OPA3-like"/>
</dbReference>
<dbReference type="OrthoDB" id="2129069at2759"/>
<dbReference type="AlphaFoldDB" id="A0A5M3N380"/>
<dbReference type="GeneID" id="19211225"/>
<keyword evidence="2 3" id="KW-0175">Coiled coil</keyword>
<proteinExistence type="inferred from homology"/>
<evidence type="ECO:0000256" key="2">
    <source>
        <dbReference type="ARBA" id="ARBA00023054"/>
    </source>
</evidence>
<accession>A0A5M3N380</accession>
<dbReference type="Pfam" id="PF07047">
    <property type="entry name" value="OPA3"/>
    <property type="match status" value="1"/>
</dbReference>
<evidence type="ECO:0000313" key="5">
    <source>
        <dbReference type="EMBL" id="EIW85823.1"/>
    </source>
</evidence>
<evidence type="ECO:0000313" key="6">
    <source>
        <dbReference type="Proteomes" id="UP000053558"/>
    </source>
</evidence>
<feature type="coiled-coil region" evidence="3">
    <location>
        <begin position="107"/>
        <end position="145"/>
    </location>
</feature>
<dbReference type="RefSeq" id="XP_007765177.1">
    <property type="nucleotide sequence ID" value="XM_007766987.1"/>
</dbReference>
<sequence length="214" mass="23608">MATVKLATLAIRTIAKPLSNGIKRQAKEHPKFRQLCISLAQGMYTVEIKLRTNILGEPARQHVRPLSETRAVENGANALAEGFLFSVAALLIIGESWRSSRSQSKRRDSIDDQLEALTSQVSSLSERMEALAENVNRRVEEDEGRQDEMRKILERVVEIGLRGGWAEFEGTPIQLPRIQHASLSAGTVAPEVPSENEQYRGGQGFDGSRNGTAS</sequence>
<protein>
    <submittedName>
        <fullName evidence="5">OPA3-domain-containing protein</fullName>
    </submittedName>
</protein>
<gene>
    <name evidence="5" type="ORF">CONPUDRAFT_88085</name>
</gene>
<name>A0A5M3N380_CONPW</name>
<dbReference type="KEGG" id="cput:CONPUDRAFT_88085"/>
<dbReference type="GO" id="GO:0005739">
    <property type="term" value="C:mitochondrion"/>
    <property type="evidence" value="ECO:0007669"/>
    <property type="project" value="TreeGrafter"/>
</dbReference>
<organism evidence="5 6">
    <name type="scientific">Coniophora puteana (strain RWD-64-598)</name>
    <name type="common">Brown rot fungus</name>
    <dbReference type="NCBI Taxonomy" id="741705"/>
    <lineage>
        <taxon>Eukaryota</taxon>
        <taxon>Fungi</taxon>
        <taxon>Dikarya</taxon>
        <taxon>Basidiomycota</taxon>
        <taxon>Agaricomycotina</taxon>
        <taxon>Agaricomycetes</taxon>
        <taxon>Agaricomycetidae</taxon>
        <taxon>Boletales</taxon>
        <taxon>Coniophorineae</taxon>
        <taxon>Coniophoraceae</taxon>
        <taxon>Coniophora</taxon>
    </lineage>
</organism>
<feature type="region of interest" description="Disordered" evidence="4">
    <location>
        <begin position="186"/>
        <end position="214"/>
    </location>
</feature>
<evidence type="ECO:0000256" key="4">
    <source>
        <dbReference type="SAM" id="MobiDB-lite"/>
    </source>
</evidence>
<comment type="caution">
    <text evidence="5">The sequence shown here is derived from an EMBL/GenBank/DDBJ whole genome shotgun (WGS) entry which is preliminary data.</text>
</comment>
<dbReference type="Proteomes" id="UP000053558">
    <property type="component" value="Unassembled WGS sequence"/>
</dbReference>
<comment type="similarity">
    <text evidence="1">Belongs to the OPA3 family.</text>
</comment>
<dbReference type="PANTHER" id="PTHR12499:SF0">
    <property type="entry name" value="OPTIC ATROPHY 3 PROTEIN"/>
    <property type="match status" value="1"/>
</dbReference>